<dbReference type="Gene3D" id="2.40.170.20">
    <property type="entry name" value="TonB-dependent receptor, beta-barrel domain"/>
    <property type="match status" value="1"/>
</dbReference>
<keyword evidence="16" id="KW-1185">Reference proteome</keyword>
<feature type="chain" id="PRO_5022072315" evidence="12">
    <location>
        <begin position="21"/>
        <end position="612"/>
    </location>
</feature>
<feature type="signal peptide" evidence="12">
    <location>
        <begin position="1"/>
        <end position="20"/>
    </location>
</feature>
<dbReference type="AlphaFoldDB" id="A0A553WKM2"/>
<organism evidence="15 16">
    <name type="scientific">Sphingorhabdus contaminans</name>
    <dbReference type="NCBI Taxonomy" id="1343899"/>
    <lineage>
        <taxon>Bacteria</taxon>
        <taxon>Pseudomonadati</taxon>
        <taxon>Pseudomonadota</taxon>
        <taxon>Alphaproteobacteria</taxon>
        <taxon>Sphingomonadales</taxon>
        <taxon>Sphingomonadaceae</taxon>
        <taxon>Sphingorhabdus</taxon>
    </lineage>
</organism>
<keyword evidence="4 10" id="KW-0812">Transmembrane</keyword>
<dbReference type="PROSITE" id="PS52016">
    <property type="entry name" value="TONB_DEPENDENT_REC_3"/>
    <property type="match status" value="1"/>
</dbReference>
<keyword evidence="7 10" id="KW-0472">Membrane</keyword>
<sequence length="612" mass="66004">MTLLKYSAAALVLLPVPAFADDDIVVTASGFEQPRSETGQAISVLDEERLEELQSVSISDALRTLPGIAVATRGPVGSQSSVFIRGGNSSQTLVLIDGVRINDPSSPNAAFDFGALLTGNIGRVEVLRGPNSIIWGSQAIGGVINVQSLAPTEDLVARTGVEYGYADSVRASANLSGTSGSVEGSFGGAFYRTDGISALAGGTEKDGYDNWSANGRLKVNLTANVALDFRGYYNRGTIEYDSPFGAGANALPVSRNRQFVGYVGAQFDLADGRLRNRISYARTDITRIGTDPVVFSFNNFDVKGTIDRFEYHGSFDIADAATLVFGAEHERTFASTSFEGAPADRARNRVSSGFGQVILRPVKGLTLTGGIRHDDYSDYGGQTTLGANVAYTPNDGKTIVRATYGEGFRAPTLSEGQPPFGNPDLKPETARNFDIGAEHRFLDGKAQLYVTYFNRKSTDLIAFSFTTFQSENIDRVRSEGVELGFAVQPTDRLNLQANYTLTNAINRSAGANFGNRLALRPQHLGSFTADWQTPWRLKVGATLLLAGDSFDNASNTVRLDGYALAHLRAAFPVSDRFELYGRVENVFDTDYVQVAGYNSYRRNAHVGVRATF</sequence>
<accession>A0A553WKM2</accession>
<evidence type="ECO:0000256" key="5">
    <source>
        <dbReference type="ARBA" id="ARBA00022729"/>
    </source>
</evidence>
<dbReference type="InterPro" id="IPR000531">
    <property type="entry name" value="Beta-barrel_TonB"/>
</dbReference>
<protein>
    <submittedName>
        <fullName evidence="15">TonB-dependent receptor</fullName>
    </submittedName>
</protein>
<feature type="domain" description="TonB-dependent receptor plug" evidence="14">
    <location>
        <begin position="35"/>
        <end position="143"/>
    </location>
</feature>
<comment type="similarity">
    <text evidence="10 11">Belongs to the TonB-dependent receptor family.</text>
</comment>
<evidence type="ECO:0000256" key="8">
    <source>
        <dbReference type="ARBA" id="ARBA00023170"/>
    </source>
</evidence>
<gene>
    <name evidence="15" type="ORF">FOM92_07550</name>
</gene>
<evidence type="ECO:0000256" key="9">
    <source>
        <dbReference type="ARBA" id="ARBA00023237"/>
    </source>
</evidence>
<dbReference type="InterPro" id="IPR012910">
    <property type="entry name" value="Plug_dom"/>
</dbReference>
<dbReference type="InterPro" id="IPR036942">
    <property type="entry name" value="Beta-barrel_TonB_sf"/>
</dbReference>
<dbReference type="RefSeq" id="WP_143776129.1">
    <property type="nucleotide sequence ID" value="NZ_VKKU01000001.1"/>
</dbReference>
<keyword evidence="9 10" id="KW-0998">Cell outer membrane</keyword>
<dbReference type="InterPro" id="IPR039426">
    <property type="entry name" value="TonB-dep_rcpt-like"/>
</dbReference>
<feature type="domain" description="TonB-dependent receptor-like beta-barrel" evidence="13">
    <location>
        <begin position="201"/>
        <end position="586"/>
    </location>
</feature>
<keyword evidence="8 15" id="KW-0675">Receptor</keyword>
<evidence type="ECO:0000256" key="7">
    <source>
        <dbReference type="ARBA" id="ARBA00023136"/>
    </source>
</evidence>
<evidence type="ECO:0000256" key="3">
    <source>
        <dbReference type="ARBA" id="ARBA00022452"/>
    </source>
</evidence>
<dbReference type="CDD" id="cd01347">
    <property type="entry name" value="ligand_gated_channel"/>
    <property type="match status" value="1"/>
</dbReference>
<dbReference type="InterPro" id="IPR037066">
    <property type="entry name" value="Plug_dom_sf"/>
</dbReference>
<proteinExistence type="inferred from homology"/>
<evidence type="ECO:0000256" key="12">
    <source>
        <dbReference type="SAM" id="SignalP"/>
    </source>
</evidence>
<dbReference type="Pfam" id="PF00593">
    <property type="entry name" value="TonB_dep_Rec_b-barrel"/>
    <property type="match status" value="1"/>
</dbReference>
<dbReference type="GO" id="GO:0044718">
    <property type="term" value="P:siderophore transmembrane transport"/>
    <property type="evidence" value="ECO:0007669"/>
    <property type="project" value="TreeGrafter"/>
</dbReference>
<keyword evidence="2 10" id="KW-0813">Transport</keyword>
<dbReference type="SUPFAM" id="SSF56935">
    <property type="entry name" value="Porins"/>
    <property type="match status" value="1"/>
</dbReference>
<evidence type="ECO:0000259" key="14">
    <source>
        <dbReference type="Pfam" id="PF07715"/>
    </source>
</evidence>
<evidence type="ECO:0000256" key="2">
    <source>
        <dbReference type="ARBA" id="ARBA00022448"/>
    </source>
</evidence>
<dbReference type="GO" id="GO:0015344">
    <property type="term" value="F:siderophore uptake transmembrane transporter activity"/>
    <property type="evidence" value="ECO:0007669"/>
    <property type="project" value="TreeGrafter"/>
</dbReference>
<evidence type="ECO:0000256" key="11">
    <source>
        <dbReference type="RuleBase" id="RU003357"/>
    </source>
</evidence>
<keyword evidence="5 12" id="KW-0732">Signal</keyword>
<keyword evidence="3 10" id="KW-1134">Transmembrane beta strand</keyword>
<evidence type="ECO:0000313" key="15">
    <source>
        <dbReference type="EMBL" id="TSB05213.1"/>
    </source>
</evidence>
<dbReference type="EMBL" id="VKKU01000001">
    <property type="protein sequence ID" value="TSB05213.1"/>
    <property type="molecule type" value="Genomic_DNA"/>
</dbReference>
<evidence type="ECO:0000313" key="16">
    <source>
        <dbReference type="Proteomes" id="UP000320160"/>
    </source>
</evidence>
<dbReference type="Proteomes" id="UP000320160">
    <property type="component" value="Unassembled WGS sequence"/>
</dbReference>
<evidence type="ECO:0000256" key="4">
    <source>
        <dbReference type="ARBA" id="ARBA00022692"/>
    </source>
</evidence>
<keyword evidence="6 11" id="KW-0798">TonB box</keyword>
<evidence type="ECO:0000256" key="1">
    <source>
        <dbReference type="ARBA" id="ARBA00004571"/>
    </source>
</evidence>
<evidence type="ECO:0000256" key="10">
    <source>
        <dbReference type="PROSITE-ProRule" id="PRU01360"/>
    </source>
</evidence>
<comment type="subcellular location">
    <subcellularLocation>
        <location evidence="1 10">Cell outer membrane</location>
        <topology evidence="1 10">Multi-pass membrane protein</topology>
    </subcellularLocation>
</comment>
<reference evidence="15 16" key="1">
    <citation type="submission" date="2019-07" db="EMBL/GenBank/DDBJ databases">
        <authorList>
            <person name="Park M."/>
        </authorList>
    </citation>
    <scope>NUCLEOTIDE SEQUENCE [LARGE SCALE GENOMIC DNA]</scope>
    <source>
        <strain evidence="15 16">KCTC32445</strain>
    </source>
</reference>
<dbReference type="PANTHER" id="PTHR30069:SF29">
    <property type="entry name" value="HEMOGLOBIN AND HEMOGLOBIN-HAPTOGLOBIN-BINDING PROTEIN 1-RELATED"/>
    <property type="match status" value="1"/>
</dbReference>
<dbReference type="PANTHER" id="PTHR30069">
    <property type="entry name" value="TONB-DEPENDENT OUTER MEMBRANE RECEPTOR"/>
    <property type="match status" value="1"/>
</dbReference>
<dbReference type="GO" id="GO:0009279">
    <property type="term" value="C:cell outer membrane"/>
    <property type="evidence" value="ECO:0007669"/>
    <property type="project" value="UniProtKB-SubCell"/>
</dbReference>
<evidence type="ECO:0000259" key="13">
    <source>
        <dbReference type="Pfam" id="PF00593"/>
    </source>
</evidence>
<dbReference type="Gene3D" id="2.170.130.10">
    <property type="entry name" value="TonB-dependent receptor, plug domain"/>
    <property type="match status" value="1"/>
</dbReference>
<name>A0A553WKM2_9SPHN</name>
<dbReference type="OrthoDB" id="9796221at2"/>
<dbReference type="Pfam" id="PF07715">
    <property type="entry name" value="Plug"/>
    <property type="match status" value="1"/>
</dbReference>
<evidence type="ECO:0000256" key="6">
    <source>
        <dbReference type="ARBA" id="ARBA00023077"/>
    </source>
</evidence>
<comment type="caution">
    <text evidence="15">The sequence shown here is derived from an EMBL/GenBank/DDBJ whole genome shotgun (WGS) entry which is preliminary data.</text>
</comment>